<dbReference type="PANTHER" id="PTHR24287:SF1">
    <property type="entry name" value="P450, PUTATIVE (EUROFUNG)-RELATED"/>
    <property type="match status" value="1"/>
</dbReference>
<dbReference type="GO" id="GO:0004497">
    <property type="term" value="F:monooxygenase activity"/>
    <property type="evidence" value="ECO:0007669"/>
    <property type="project" value="UniProtKB-KW"/>
</dbReference>
<dbReference type="GO" id="GO:0016705">
    <property type="term" value="F:oxidoreductase activity, acting on paired donors, with incorporation or reduction of molecular oxygen"/>
    <property type="evidence" value="ECO:0007669"/>
    <property type="project" value="InterPro"/>
</dbReference>
<evidence type="ECO:0000313" key="11">
    <source>
        <dbReference type="EMBL" id="KAF9488012.1"/>
    </source>
</evidence>
<evidence type="ECO:0000256" key="8">
    <source>
        <dbReference type="PIRSR" id="PIRSR602401-1"/>
    </source>
</evidence>
<evidence type="ECO:0000313" key="12">
    <source>
        <dbReference type="Proteomes" id="UP000807025"/>
    </source>
</evidence>
<dbReference type="AlphaFoldDB" id="A0A9P5ZIH0"/>
<dbReference type="OrthoDB" id="1470350at2759"/>
<keyword evidence="10" id="KW-1133">Transmembrane helix</keyword>
<name>A0A9P5ZIH0_PLEER</name>
<dbReference type="Gene3D" id="1.10.630.10">
    <property type="entry name" value="Cytochrome P450"/>
    <property type="match status" value="1"/>
</dbReference>
<proteinExistence type="inferred from homology"/>
<keyword evidence="3 8" id="KW-0349">Heme</keyword>
<dbReference type="InterPro" id="IPR036396">
    <property type="entry name" value="Cyt_P450_sf"/>
</dbReference>
<evidence type="ECO:0000256" key="6">
    <source>
        <dbReference type="ARBA" id="ARBA00023004"/>
    </source>
</evidence>
<dbReference type="EMBL" id="MU154736">
    <property type="protein sequence ID" value="KAF9488012.1"/>
    <property type="molecule type" value="Genomic_DNA"/>
</dbReference>
<dbReference type="Pfam" id="PF00067">
    <property type="entry name" value="p450"/>
    <property type="match status" value="1"/>
</dbReference>
<keyword evidence="10" id="KW-0812">Transmembrane</keyword>
<dbReference type="InterPro" id="IPR047146">
    <property type="entry name" value="Cyt_P450_E_CYP52_fungi"/>
</dbReference>
<evidence type="ECO:0000256" key="9">
    <source>
        <dbReference type="RuleBase" id="RU000461"/>
    </source>
</evidence>
<dbReference type="InterPro" id="IPR017972">
    <property type="entry name" value="Cyt_P450_CS"/>
</dbReference>
<protein>
    <submittedName>
        <fullName evidence="11">Cytochrome P450 monooxygenase pc-2</fullName>
    </submittedName>
</protein>
<dbReference type="SUPFAM" id="SSF48264">
    <property type="entry name" value="Cytochrome P450"/>
    <property type="match status" value="1"/>
</dbReference>
<evidence type="ECO:0000256" key="4">
    <source>
        <dbReference type="ARBA" id="ARBA00022723"/>
    </source>
</evidence>
<evidence type="ECO:0000256" key="10">
    <source>
        <dbReference type="SAM" id="Phobius"/>
    </source>
</evidence>
<evidence type="ECO:0000256" key="3">
    <source>
        <dbReference type="ARBA" id="ARBA00022617"/>
    </source>
</evidence>
<keyword evidence="5 9" id="KW-0560">Oxidoreductase</keyword>
<sequence>MTIPIGLVHLLKHLPPKLAPSLVTYVALPYGLRLLYPTHVSGLIILLASIIASPLYLIISTLYTNFSNRNAAAANGAVMPPYIEASWGGVSTIKAFVNNLKNGYPGDIFIEWCEKYGNTFSMTIFSQNGIFTTEPQYIKAILATQFDDFEKGPITFSQMGTLLGTGVFNSDGDRWKFHRSMTRPFFSKDRISDFDVFGRHADDALTQTKARLAAGYPIDFQDMVSRFTLDSATEFLFGQDVRSLSAGLPYPSSSPLSITSSNDSHPANVFATAFTEGQNVTSLRQRYGINWPLFEWNDRVLPHKTIVNRFVDPIISAAIAKHKARVAVGDVAESKEVQEEETLLDYLVKITQDHQTLQDEILNIMIAGRDTTACTLTFAVYMLAENPHVLKRVREEILEVVGPSRQPTHDDLRGMKYLRAFINETLRLYPAVPFNARASRHATLLPAKAPGQKPFYIPPMTTAVYSVFLMHRRTDLWGSDALKFDPDRFLDDRVEYITKNPFIFLPFNGGPRICLGQQFAYHESSFFLIRLLQRFSDFKLAPDVQPSWSKPPADWAKCPGAKGKEKVIPGAHLTMYVKGGLWLRMEEAKNAEST</sequence>
<dbReference type="InterPro" id="IPR001128">
    <property type="entry name" value="Cyt_P450"/>
</dbReference>
<comment type="caution">
    <text evidence="11">The sequence shown here is derived from an EMBL/GenBank/DDBJ whole genome shotgun (WGS) entry which is preliminary data.</text>
</comment>
<evidence type="ECO:0000256" key="7">
    <source>
        <dbReference type="ARBA" id="ARBA00023033"/>
    </source>
</evidence>
<dbReference type="PROSITE" id="PS00086">
    <property type="entry name" value="CYTOCHROME_P450"/>
    <property type="match status" value="1"/>
</dbReference>
<dbReference type="PANTHER" id="PTHR24287">
    <property type="entry name" value="P450, PUTATIVE (EUROFUNG)-RELATED"/>
    <property type="match status" value="1"/>
</dbReference>
<dbReference type="Proteomes" id="UP000807025">
    <property type="component" value="Unassembled WGS sequence"/>
</dbReference>
<feature type="binding site" description="axial binding residue" evidence="8">
    <location>
        <position position="514"/>
    </location>
    <ligand>
        <name>heme</name>
        <dbReference type="ChEBI" id="CHEBI:30413"/>
    </ligand>
    <ligandPart>
        <name>Fe</name>
        <dbReference type="ChEBI" id="CHEBI:18248"/>
    </ligandPart>
</feature>
<dbReference type="InterPro" id="IPR002401">
    <property type="entry name" value="Cyt_P450_E_grp-I"/>
</dbReference>
<keyword evidence="7 9" id="KW-0503">Monooxygenase</keyword>
<dbReference type="GO" id="GO:0020037">
    <property type="term" value="F:heme binding"/>
    <property type="evidence" value="ECO:0007669"/>
    <property type="project" value="InterPro"/>
</dbReference>
<gene>
    <name evidence="11" type="ORF">BDN71DRAFT_1457807</name>
</gene>
<dbReference type="CDD" id="cd11063">
    <property type="entry name" value="CYP52"/>
    <property type="match status" value="1"/>
</dbReference>
<comment type="similarity">
    <text evidence="2 9">Belongs to the cytochrome P450 family.</text>
</comment>
<dbReference type="GO" id="GO:0005506">
    <property type="term" value="F:iron ion binding"/>
    <property type="evidence" value="ECO:0007669"/>
    <property type="project" value="InterPro"/>
</dbReference>
<feature type="transmembrane region" description="Helical" evidence="10">
    <location>
        <begin position="43"/>
        <end position="63"/>
    </location>
</feature>
<comment type="cofactor">
    <cofactor evidence="1 8">
        <name>heme</name>
        <dbReference type="ChEBI" id="CHEBI:30413"/>
    </cofactor>
</comment>
<accession>A0A9P5ZIH0</accession>
<keyword evidence="10" id="KW-0472">Membrane</keyword>
<dbReference type="PRINTS" id="PR00385">
    <property type="entry name" value="P450"/>
</dbReference>
<feature type="transmembrane region" description="Helical" evidence="10">
    <location>
        <begin position="18"/>
        <end position="36"/>
    </location>
</feature>
<dbReference type="PRINTS" id="PR00463">
    <property type="entry name" value="EP450I"/>
</dbReference>
<keyword evidence="12" id="KW-1185">Reference proteome</keyword>
<evidence type="ECO:0000256" key="2">
    <source>
        <dbReference type="ARBA" id="ARBA00010617"/>
    </source>
</evidence>
<keyword evidence="6 8" id="KW-0408">Iron</keyword>
<organism evidence="11 12">
    <name type="scientific">Pleurotus eryngii</name>
    <name type="common">Boletus of the steppes</name>
    <dbReference type="NCBI Taxonomy" id="5323"/>
    <lineage>
        <taxon>Eukaryota</taxon>
        <taxon>Fungi</taxon>
        <taxon>Dikarya</taxon>
        <taxon>Basidiomycota</taxon>
        <taxon>Agaricomycotina</taxon>
        <taxon>Agaricomycetes</taxon>
        <taxon>Agaricomycetidae</taxon>
        <taxon>Agaricales</taxon>
        <taxon>Pleurotineae</taxon>
        <taxon>Pleurotaceae</taxon>
        <taxon>Pleurotus</taxon>
    </lineage>
</organism>
<evidence type="ECO:0000256" key="5">
    <source>
        <dbReference type="ARBA" id="ARBA00023002"/>
    </source>
</evidence>
<keyword evidence="4 8" id="KW-0479">Metal-binding</keyword>
<evidence type="ECO:0000256" key="1">
    <source>
        <dbReference type="ARBA" id="ARBA00001971"/>
    </source>
</evidence>
<reference evidence="11" key="1">
    <citation type="submission" date="2020-11" db="EMBL/GenBank/DDBJ databases">
        <authorList>
            <consortium name="DOE Joint Genome Institute"/>
            <person name="Ahrendt S."/>
            <person name="Riley R."/>
            <person name="Andreopoulos W."/>
            <person name="Labutti K."/>
            <person name="Pangilinan J."/>
            <person name="Ruiz-Duenas F.J."/>
            <person name="Barrasa J.M."/>
            <person name="Sanchez-Garcia M."/>
            <person name="Camarero S."/>
            <person name="Miyauchi S."/>
            <person name="Serrano A."/>
            <person name="Linde D."/>
            <person name="Babiker R."/>
            <person name="Drula E."/>
            <person name="Ayuso-Fernandez I."/>
            <person name="Pacheco R."/>
            <person name="Padilla G."/>
            <person name="Ferreira P."/>
            <person name="Barriuso J."/>
            <person name="Kellner H."/>
            <person name="Castanera R."/>
            <person name="Alfaro M."/>
            <person name="Ramirez L."/>
            <person name="Pisabarro A.G."/>
            <person name="Kuo A."/>
            <person name="Tritt A."/>
            <person name="Lipzen A."/>
            <person name="He G."/>
            <person name="Yan M."/>
            <person name="Ng V."/>
            <person name="Cullen D."/>
            <person name="Martin F."/>
            <person name="Rosso M.-N."/>
            <person name="Henrissat B."/>
            <person name="Hibbett D."/>
            <person name="Martinez A.T."/>
            <person name="Grigoriev I.V."/>
        </authorList>
    </citation>
    <scope>NUCLEOTIDE SEQUENCE</scope>
    <source>
        <strain evidence="11">ATCC 90797</strain>
    </source>
</reference>